<evidence type="ECO:0000313" key="4">
    <source>
        <dbReference type="Proteomes" id="UP000295558"/>
    </source>
</evidence>
<feature type="domain" description="Terminase large subunit-like endonuclease" evidence="2">
    <location>
        <begin position="264"/>
        <end position="530"/>
    </location>
</feature>
<reference evidence="3 4" key="1">
    <citation type="submission" date="2019-03" db="EMBL/GenBank/DDBJ databases">
        <title>Genomic Encyclopedia of Type Strains, Phase III (KMG-III): the genomes of soil and plant-associated and newly described type strains.</title>
        <authorList>
            <person name="Whitman W."/>
        </authorList>
    </citation>
    <scope>NUCLEOTIDE SEQUENCE [LARGE SCALE GENOMIC DNA]</scope>
    <source>
        <strain evidence="3 4">CECT 7972</strain>
    </source>
</reference>
<name>A0A4R6ZI99_9LIST</name>
<dbReference type="InterPro" id="IPR027417">
    <property type="entry name" value="P-loop_NTPase"/>
</dbReference>
<gene>
    <name evidence="3" type="ORF">DFP96_11130</name>
</gene>
<feature type="domain" description="Terminase large subunit-like ATPase" evidence="1">
    <location>
        <begin position="71"/>
        <end position="244"/>
    </location>
</feature>
<keyword evidence="4" id="KW-1185">Reference proteome</keyword>
<comment type="caution">
    <text evidence="3">The sequence shown here is derived from an EMBL/GenBank/DDBJ whole genome shotgun (WGS) entry which is preliminary data.</text>
</comment>
<dbReference type="RefSeq" id="WP_036071977.1">
    <property type="nucleotide sequence ID" value="NZ_SNZK01000011.1"/>
</dbReference>
<accession>A0A4R6ZI99</accession>
<sequence length="550" mass="64253">MTQTYNTYNWHPAISEWMQMVEQDDVVSCKEQKQLMTYIRQRLKADNVVIKNDVLDTAIATAERYFYTLYPFQRFIYAFVFAVFEIDEDGDEQLMFNDYFIYAGRGFGKNGILSCMIFECTTANHGIDQYNIDIIATSEDQAKTSFEDIHNMLENNKKQMKNVYQWNLEYIKHRRNGSTIKYKTSNARTKDGGRPGAVAFDEEHAYEDYQNYTVHTSGLGKKRHPRRFHLTTDGYVRGSVLDDRKILAQAVLNGEKPNSRMLPFICKLDNDEEVNDPKNWPKANPMILYYKPLRTEIHQHWEEAQASSEVMVEFMTKRMNRPSQDPTTVAVKWGDIEATNQPFPELEKATCVGAIDFADVRDFCAVGLMFKKDGKYYFKHHTFICAESMKITKFKFPIHEAVEKGLATIIQDNYIDESYPLQWFMEQAKDYRIINIATDSFRFKSLKNEFEEAGAPLVQVRSGPYSHNRLSSMVDKLFASHSIVFGDDMMMRWYCNNVAVKFDNRGEKTYIKIEPKTRKTDGFFALLHALMLDEELPESREFKLFDAYTY</sequence>
<evidence type="ECO:0000259" key="2">
    <source>
        <dbReference type="Pfam" id="PF20441"/>
    </source>
</evidence>
<dbReference type="OrthoDB" id="9760250at2"/>
<dbReference type="AlphaFoldDB" id="A0A4R6ZI99"/>
<evidence type="ECO:0000313" key="3">
    <source>
        <dbReference type="EMBL" id="TDR51724.1"/>
    </source>
</evidence>
<dbReference type="STRING" id="1265846.PROCOU_11198"/>
<dbReference type="InterPro" id="IPR046462">
    <property type="entry name" value="TerL_nuclease"/>
</dbReference>
<dbReference type="EMBL" id="SNZK01000011">
    <property type="protein sequence ID" value="TDR51724.1"/>
    <property type="molecule type" value="Genomic_DNA"/>
</dbReference>
<dbReference type="InterPro" id="IPR005021">
    <property type="entry name" value="Terminase_largesu-like"/>
</dbReference>
<dbReference type="Gene3D" id="3.40.50.300">
    <property type="entry name" value="P-loop containing nucleotide triphosphate hydrolases"/>
    <property type="match status" value="1"/>
</dbReference>
<dbReference type="PANTHER" id="PTHR41287">
    <property type="match status" value="1"/>
</dbReference>
<evidence type="ECO:0000259" key="1">
    <source>
        <dbReference type="Pfam" id="PF03354"/>
    </source>
</evidence>
<dbReference type="Pfam" id="PF20441">
    <property type="entry name" value="TerL_nuclease"/>
    <property type="match status" value="1"/>
</dbReference>
<dbReference type="GO" id="GO:0004519">
    <property type="term" value="F:endonuclease activity"/>
    <property type="evidence" value="ECO:0007669"/>
    <property type="project" value="InterPro"/>
</dbReference>
<proteinExistence type="predicted"/>
<protein>
    <submittedName>
        <fullName evidence="3">Phage terminase large subunit-like protein</fullName>
    </submittedName>
</protein>
<dbReference type="PANTHER" id="PTHR41287:SF1">
    <property type="entry name" value="PROTEIN YMFN"/>
    <property type="match status" value="1"/>
</dbReference>
<organism evidence="3 4">
    <name type="scientific">Listeria rocourtiae</name>
    <dbReference type="NCBI Taxonomy" id="647910"/>
    <lineage>
        <taxon>Bacteria</taxon>
        <taxon>Bacillati</taxon>
        <taxon>Bacillota</taxon>
        <taxon>Bacilli</taxon>
        <taxon>Bacillales</taxon>
        <taxon>Listeriaceae</taxon>
        <taxon>Listeria</taxon>
    </lineage>
</organism>
<dbReference type="Pfam" id="PF03354">
    <property type="entry name" value="TerL_ATPase"/>
    <property type="match status" value="1"/>
</dbReference>
<dbReference type="Proteomes" id="UP000295558">
    <property type="component" value="Unassembled WGS sequence"/>
</dbReference>
<dbReference type="InterPro" id="IPR046461">
    <property type="entry name" value="TerL_ATPase"/>
</dbReference>